<organism evidence="5 6">
    <name type="scientific">Cryptosporangium aurantiacum</name>
    <dbReference type="NCBI Taxonomy" id="134849"/>
    <lineage>
        <taxon>Bacteria</taxon>
        <taxon>Bacillati</taxon>
        <taxon>Actinomycetota</taxon>
        <taxon>Actinomycetes</taxon>
        <taxon>Cryptosporangiales</taxon>
        <taxon>Cryptosporangiaceae</taxon>
        <taxon>Cryptosporangium</taxon>
    </lineage>
</organism>
<evidence type="ECO:0000259" key="4">
    <source>
        <dbReference type="Pfam" id="PF22725"/>
    </source>
</evidence>
<gene>
    <name evidence="5" type="ORF">SAMN05443668_10326</name>
</gene>
<evidence type="ECO:0000313" key="5">
    <source>
        <dbReference type="EMBL" id="SHN12577.1"/>
    </source>
</evidence>
<dbReference type="Gene3D" id="3.40.50.720">
    <property type="entry name" value="NAD(P)-binding Rossmann-like Domain"/>
    <property type="match status" value="1"/>
</dbReference>
<dbReference type="Pfam" id="PF01408">
    <property type="entry name" value="GFO_IDH_MocA"/>
    <property type="match status" value="1"/>
</dbReference>
<dbReference type="STRING" id="134849.SAMN05443668_10326"/>
<dbReference type="PANTHER" id="PTHR43708:SF5">
    <property type="entry name" value="CONSERVED EXPRESSED OXIDOREDUCTASE (EUROFUNG)-RELATED"/>
    <property type="match status" value="1"/>
</dbReference>
<dbReference type="AlphaFoldDB" id="A0A1M7P7D3"/>
<dbReference type="InterPro" id="IPR051317">
    <property type="entry name" value="Gfo/Idh/MocA_oxidoreduct"/>
</dbReference>
<protein>
    <submittedName>
        <fullName evidence="5">Predicted dehydrogenase</fullName>
    </submittedName>
</protein>
<reference evidence="5 6" key="1">
    <citation type="submission" date="2016-11" db="EMBL/GenBank/DDBJ databases">
        <authorList>
            <person name="Jaros S."/>
            <person name="Januszkiewicz K."/>
            <person name="Wedrychowicz H."/>
        </authorList>
    </citation>
    <scope>NUCLEOTIDE SEQUENCE [LARGE SCALE GENOMIC DNA]</scope>
    <source>
        <strain evidence="5 6">DSM 46144</strain>
    </source>
</reference>
<evidence type="ECO:0000256" key="2">
    <source>
        <dbReference type="ARBA" id="ARBA00023002"/>
    </source>
</evidence>
<dbReference type="SUPFAM" id="SSF55347">
    <property type="entry name" value="Glyceraldehyde-3-phosphate dehydrogenase-like, C-terminal domain"/>
    <property type="match status" value="1"/>
</dbReference>
<dbReference type="InterPro" id="IPR055170">
    <property type="entry name" value="GFO_IDH_MocA-like_dom"/>
</dbReference>
<dbReference type="Gene3D" id="3.30.360.10">
    <property type="entry name" value="Dihydrodipicolinate Reductase, domain 2"/>
    <property type="match status" value="1"/>
</dbReference>
<dbReference type="InterPro" id="IPR000683">
    <property type="entry name" value="Gfo/Idh/MocA-like_OxRdtase_N"/>
</dbReference>
<dbReference type="GO" id="GO:0016491">
    <property type="term" value="F:oxidoreductase activity"/>
    <property type="evidence" value="ECO:0007669"/>
    <property type="project" value="UniProtKB-KW"/>
</dbReference>
<dbReference type="OrthoDB" id="179913at2"/>
<dbReference type="Proteomes" id="UP000184440">
    <property type="component" value="Unassembled WGS sequence"/>
</dbReference>
<dbReference type="SUPFAM" id="SSF51735">
    <property type="entry name" value="NAD(P)-binding Rossmann-fold domains"/>
    <property type="match status" value="1"/>
</dbReference>
<dbReference type="GO" id="GO:0000166">
    <property type="term" value="F:nucleotide binding"/>
    <property type="evidence" value="ECO:0007669"/>
    <property type="project" value="InterPro"/>
</dbReference>
<dbReference type="Pfam" id="PF22725">
    <property type="entry name" value="GFO_IDH_MocA_C3"/>
    <property type="match status" value="1"/>
</dbReference>
<keyword evidence="6" id="KW-1185">Reference proteome</keyword>
<dbReference type="EMBL" id="FRCS01000003">
    <property type="protein sequence ID" value="SHN12577.1"/>
    <property type="molecule type" value="Genomic_DNA"/>
</dbReference>
<sequence>MTRIVPDQPVRHRGFGIGAVGAGFIMADVQLDAYARAGFPVKAIASRTRANAEQVAKRWNIPTVHGSIEELLADPSVEILDVAFPPHLQPDVIRAALRHDHIRGILAQKPLALNLADATALVAEVEAAGKVMSVNQNMRYDQSIRAVKQLIDAGELGEIVTASVDMRAVPHWQPFLCDYDRLTIANMSVHHLDALRFLFGEPLDVYTAVRPDPRTEFAHSDGIVASVLRFTGGVLATSIEDVWGGPVKEGCEGDVAIRWRVEGTRGLATGTLGWPEFPDGSPSTLRYSTLESGGWVTPEWSTRWFPDAFGGVMEQLQYALATGAEPALPARDNLRTMALIEACYRSIEERRAVSPSEFHEGVA</sequence>
<feature type="domain" description="GFO/IDH/MocA-like oxidoreductase" evidence="4">
    <location>
        <begin position="144"/>
        <end position="266"/>
    </location>
</feature>
<dbReference type="PANTHER" id="PTHR43708">
    <property type="entry name" value="CONSERVED EXPRESSED OXIDOREDUCTASE (EUROFUNG)"/>
    <property type="match status" value="1"/>
</dbReference>
<dbReference type="InterPro" id="IPR036291">
    <property type="entry name" value="NAD(P)-bd_dom_sf"/>
</dbReference>
<feature type="domain" description="Gfo/Idh/MocA-like oxidoreductase N-terminal" evidence="3">
    <location>
        <begin position="16"/>
        <end position="135"/>
    </location>
</feature>
<evidence type="ECO:0000259" key="3">
    <source>
        <dbReference type="Pfam" id="PF01408"/>
    </source>
</evidence>
<dbReference type="RefSeq" id="WP_073255363.1">
    <property type="nucleotide sequence ID" value="NZ_FRCS01000003.1"/>
</dbReference>
<evidence type="ECO:0000313" key="6">
    <source>
        <dbReference type="Proteomes" id="UP000184440"/>
    </source>
</evidence>
<evidence type="ECO:0000256" key="1">
    <source>
        <dbReference type="ARBA" id="ARBA00010928"/>
    </source>
</evidence>
<proteinExistence type="inferred from homology"/>
<accession>A0A1M7P7D3</accession>
<name>A0A1M7P7D3_9ACTN</name>
<comment type="similarity">
    <text evidence="1">Belongs to the Gfo/Idh/MocA family.</text>
</comment>
<keyword evidence="2" id="KW-0560">Oxidoreductase</keyword>